<reference evidence="11 12" key="1">
    <citation type="submission" date="2014-06" db="EMBL/GenBank/DDBJ databases">
        <title>Draft genome sequence of iron oxidizing acidophile Leptospirillum ferriphilum DSM14647.</title>
        <authorList>
            <person name="Cardenas J.P."/>
            <person name="Lazcano M."/>
            <person name="Ossandon F.J."/>
            <person name="Corbett M."/>
            <person name="Holmes D.S."/>
            <person name="Watkin E."/>
        </authorList>
    </citation>
    <scope>NUCLEOTIDE SEQUENCE [LARGE SCALE GENOMIC DNA]</scope>
    <source>
        <strain evidence="11 12">DSM 14647</strain>
    </source>
</reference>
<dbReference type="FunFam" id="3.30.70.260:FF:000008">
    <property type="entry name" value="D-3-phosphoglycerate dehydrogenase, chloroplastic"/>
    <property type="match status" value="1"/>
</dbReference>
<evidence type="ECO:0000256" key="3">
    <source>
        <dbReference type="ARBA" id="ARBA00005854"/>
    </source>
</evidence>
<dbReference type="PROSITE" id="PS00671">
    <property type="entry name" value="D_2_HYDROXYACID_DH_3"/>
    <property type="match status" value="1"/>
</dbReference>
<dbReference type="Gene3D" id="3.40.50.720">
    <property type="entry name" value="NAD(P)-binding Rossmann-like Domain"/>
    <property type="match status" value="2"/>
</dbReference>
<dbReference type="EC" id="1.1.1.95" evidence="9"/>
<dbReference type="AlphaFoldDB" id="A0A094WAM3"/>
<dbReference type="InterPro" id="IPR045626">
    <property type="entry name" value="PGDH_ASB_dom"/>
</dbReference>
<keyword evidence="6 9" id="KW-0520">NAD</keyword>
<gene>
    <name evidence="11" type="ORF">LptCag_0447</name>
</gene>
<dbReference type="CDD" id="cd04902">
    <property type="entry name" value="ACT_3PGDH-xct"/>
    <property type="match status" value="1"/>
</dbReference>
<proteinExistence type="inferred from homology"/>
<keyword evidence="5 9" id="KW-0560">Oxidoreductase</keyword>
<dbReference type="InterPro" id="IPR002912">
    <property type="entry name" value="ACT_dom"/>
</dbReference>
<dbReference type="SUPFAM" id="SSF51735">
    <property type="entry name" value="NAD(P)-binding Rossmann-fold domains"/>
    <property type="match status" value="1"/>
</dbReference>
<comment type="similarity">
    <text evidence="3 9">Belongs to the D-isomer specific 2-hydroxyacid dehydrogenase family.</text>
</comment>
<dbReference type="Pfam" id="PF19304">
    <property type="entry name" value="PGDH_inter"/>
    <property type="match status" value="1"/>
</dbReference>
<accession>A0A094WAM3</accession>
<dbReference type="PANTHER" id="PTHR42938">
    <property type="entry name" value="FORMATE DEHYDROGENASE 1"/>
    <property type="match status" value="1"/>
</dbReference>
<evidence type="ECO:0000256" key="9">
    <source>
        <dbReference type="RuleBase" id="RU363003"/>
    </source>
</evidence>
<keyword evidence="9" id="KW-0028">Amino-acid biosynthesis</keyword>
<evidence type="ECO:0000313" key="11">
    <source>
        <dbReference type="EMBL" id="KGA92712.1"/>
    </source>
</evidence>
<dbReference type="GO" id="GO:0051287">
    <property type="term" value="F:NAD binding"/>
    <property type="evidence" value="ECO:0007669"/>
    <property type="project" value="UniProtKB-UniRule"/>
</dbReference>
<dbReference type="InterPro" id="IPR006139">
    <property type="entry name" value="D-isomer_2_OHA_DH_cat_dom"/>
</dbReference>
<evidence type="ECO:0000256" key="1">
    <source>
        <dbReference type="ARBA" id="ARBA00003800"/>
    </source>
</evidence>
<feature type="domain" description="ACT" evidence="10">
    <location>
        <begin position="458"/>
        <end position="530"/>
    </location>
</feature>
<dbReference type="GO" id="GO:0004617">
    <property type="term" value="F:phosphoglycerate dehydrogenase activity"/>
    <property type="evidence" value="ECO:0007669"/>
    <property type="project" value="UniProtKB-UniRule"/>
</dbReference>
<comment type="pathway">
    <text evidence="2 9">Amino-acid biosynthesis; L-serine biosynthesis; L-serine from 3-phospho-D-glycerate: step 1/3.</text>
</comment>
<dbReference type="SUPFAM" id="SSF52283">
    <property type="entry name" value="Formate/glycerate dehydrogenase catalytic domain-like"/>
    <property type="match status" value="1"/>
</dbReference>
<evidence type="ECO:0000256" key="8">
    <source>
        <dbReference type="ARBA" id="ARBA00048731"/>
    </source>
</evidence>
<dbReference type="Gene3D" id="3.30.1330.90">
    <property type="entry name" value="D-3-phosphoglycerate dehydrogenase, domain 3"/>
    <property type="match status" value="1"/>
</dbReference>
<organism evidence="11 12">
    <name type="scientific">Leptospirillum ferriphilum</name>
    <dbReference type="NCBI Taxonomy" id="178606"/>
    <lineage>
        <taxon>Bacteria</taxon>
        <taxon>Pseudomonadati</taxon>
        <taxon>Nitrospirota</taxon>
        <taxon>Nitrospiria</taxon>
        <taxon>Nitrospirales</taxon>
        <taxon>Nitrospiraceae</taxon>
        <taxon>Leptospirillum</taxon>
    </lineage>
</organism>
<evidence type="ECO:0000256" key="4">
    <source>
        <dbReference type="ARBA" id="ARBA00021582"/>
    </source>
</evidence>
<dbReference type="Gene3D" id="3.30.70.260">
    <property type="match status" value="1"/>
</dbReference>
<protein>
    <recommendedName>
        <fullName evidence="4 9">D-3-phosphoglycerate dehydrogenase</fullName>
        <ecNumber evidence="9">1.1.1.95</ecNumber>
    </recommendedName>
</protein>
<dbReference type="InterPro" id="IPR029753">
    <property type="entry name" value="D-isomer_DH_CS"/>
</dbReference>
<dbReference type="InterPro" id="IPR029752">
    <property type="entry name" value="D-isomer_DH_CS1"/>
</dbReference>
<dbReference type="SUPFAM" id="SSF143548">
    <property type="entry name" value="Serine metabolism enzymes domain"/>
    <property type="match status" value="1"/>
</dbReference>
<dbReference type="InterPro" id="IPR029009">
    <property type="entry name" value="ASB_dom_sf"/>
</dbReference>
<evidence type="ECO:0000313" key="12">
    <source>
        <dbReference type="Proteomes" id="UP000029452"/>
    </source>
</evidence>
<dbReference type="PANTHER" id="PTHR42938:SF47">
    <property type="entry name" value="HYDROXYPYRUVATE REDUCTASE"/>
    <property type="match status" value="1"/>
</dbReference>
<evidence type="ECO:0000259" key="10">
    <source>
        <dbReference type="PROSITE" id="PS51671"/>
    </source>
</evidence>
<evidence type="ECO:0000256" key="7">
    <source>
        <dbReference type="ARBA" id="ARBA00048126"/>
    </source>
</evidence>
<dbReference type="InterPro" id="IPR045865">
    <property type="entry name" value="ACT-like_dom_sf"/>
</dbReference>
<name>A0A094WAM3_9BACT</name>
<comment type="caution">
    <text evidence="11">The sequence shown here is derived from an EMBL/GenBank/DDBJ whole genome shotgun (WGS) entry which is preliminary data.</text>
</comment>
<dbReference type="GO" id="GO:0006564">
    <property type="term" value="P:L-serine biosynthetic process"/>
    <property type="evidence" value="ECO:0007669"/>
    <property type="project" value="UniProtKB-UniRule"/>
</dbReference>
<dbReference type="SUPFAM" id="SSF55021">
    <property type="entry name" value="ACT-like"/>
    <property type="match status" value="1"/>
</dbReference>
<dbReference type="FunFam" id="3.30.1330.90:FF:000003">
    <property type="entry name" value="D-3-phosphoglycerate dehydrogenase"/>
    <property type="match status" value="1"/>
</dbReference>
<dbReference type="Proteomes" id="UP000029452">
    <property type="component" value="Unassembled WGS sequence"/>
</dbReference>
<keyword evidence="9" id="KW-0718">Serine biosynthesis</keyword>
<dbReference type="PROSITE" id="PS00670">
    <property type="entry name" value="D_2_HYDROXYACID_DH_2"/>
    <property type="match status" value="1"/>
</dbReference>
<dbReference type="InterPro" id="IPR036291">
    <property type="entry name" value="NAD(P)-bd_dom_sf"/>
</dbReference>
<dbReference type="UniPathway" id="UPA00135">
    <property type="reaction ID" value="UER00196"/>
</dbReference>
<dbReference type="CDD" id="cd12173">
    <property type="entry name" value="PGDH_4"/>
    <property type="match status" value="1"/>
</dbReference>
<dbReference type="EMBL" id="JPGK01000012">
    <property type="protein sequence ID" value="KGA92712.1"/>
    <property type="molecule type" value="Genomic_DNA"/>
</dbReference>
<evidence type="ECO:0000256" key="2">
    <source>
        <dbReference type="ARBA" id="ARBA00005216"/>
    </source>
</evidence>
<evidence type="ECO:0000256" key="6">
    <source>
        <dbReference type="ARBA" id="ARBA00023027"/>
    </source>
</evidence>
<dbReference type="InterPro" id="IPR006140">
    <property type="entry name" value="D-isomer_DH_NAD-bd"/>
</dbReference>
<dbReference type="PROSITE" id="PS51671">
    <property type="entry name" value="ACT"/>
    <property type="match status" value="1"/>
</dbReference>
<dbReference type="Pfam" id="PF02826">
    <property type="entry name" value="2-Hacid_dh_C"/>
    <property type="match status" value="1"/>
</dbReference>
<comment type="catalytic activity">
    <reaction evidence="8 9">
        <text>(2R)-3-phosphoglycerate + NAD(+) = 3-phosphooxypyruvate + NADH + H(+)</text>
        <dbReference type="Rhea" id="RHEA:12641"/>
        <dbReference type="ChEBI" id="CHEBI:15378"/>
        <dbReference type="ChEBI" id="CHEBI:18110"/>
        <dbReference type="ChEBI" id="CHEBI:57540"/>
        <dbReference type="ChEBI" id="CHEBI:57945"/>
        <dbReference type="ChEBI" id="CHEBI:58272"/>
        <dbReference type="EC" id="1.1.1.95"/>
    </reaction>
</comment>
<comment type="function">
    <text evidence="1">Catalyzes the reversible oxidation of 3-phospho-D-glycerate to 3-phosphonooxypyruvate, the first step of the phosphorylated L-serine biosynthesis pathway. Also catalyzes the reversible oxidation of 2-hydroxyglutarate to 2-oxoglutarate.</text>
</comment>
<evidence type="ECO:0000256" key="5">
    <source>
        <dbReference type="ARBA" id="ARBA00023002"/>
    </source>
</evidence>
<dbReference type="FunFam" id="3.40.50.720:FF:000021">
    <property type="entry name" value="D-3-phosphoglycerate dehydrogenase"/>
    <property type="match status" value="1"/>
</dbReference>
<dbReference type="Pfam" id="PF00389">
    <property type="entry name" value="2-Hacid_dh"/>
    <property type="match status" value="1"/>
</dbReference>
<sequence>MSSDIRILISDAISEDGVRIFQKAGFHVEMKTKLSPQELAQEISQYDGLVIRSGTKVTREILKNADRLKVIGRAGAGLDNVDLEAATERGIVVMNTPGGNTVTTAEHTMSLLMSMARRIPQANASNKAGKWEKSKFMGVELFQKTLGIVGMGKIGQHVAQIARGIAMNIIAFDPYLTPEVAEKSGVHPVSLDELFQRADFITVHTPLTPETTGLINKQSIAKMKKGVYVINCARGGIIDENDLAEALQSGHVAGAASDVFVQEPPPADHPLLKLDNFISTPHIGAATKEAQENVALAIADQMVDYLGKGIIRFAANLPSVPPDELALLNPYLKLAEIMGAVMAQVISEPIRKVTLEYGGEVANLSTPSLTIAALKGILTPILASRVNEVNAPILAKERGIEVVEVRSSHHGDYTGLLTLRISSGATQHQIAGSVFQRKDYRIVSLDDLPVEVVPEPIMIYLINQDQPGVVGSVGTVLGTHKVNISRMQFGRDFPGGKAVSMIGVDQNIDSKLLEELRALPNVLSLKVLHLPAREK</sequence>
<dbReference type="NCBIfam" id="TIGR01327">
    <property type="entry name" value="PGDH"/>
    <property type="match status" value="1"/>
</dbReference>
<dbReference type="PROSITE" id="PS00065">
    <property type="entry name" value="D_2_HYDROXYACID_DH_1"/>
    <property type="match status" value="1"/>
</dbReference>
<dbReference type="Pfam" id="PF01842">
    <property type="entry name" value="ACT"/>
    <property type="match status" value="1"/>
</dbReference>
<comment type="catalytic activity">
    <reaction evidence="7">
        <text>(R)-2-hydroxyglutarate + NAD(+) = 2-oxoglutarate + NADH + H(+)</text>
        <dbReference type="Rhea" id="RHEA:49612"/>
        <dbReference type="ChEBI" id="CHEBI:15378"/>
        <dbReference type="ChEBI" id="CHEBI:15801"/>
        <dbReference type="ChEBI" id="CHEBI:16810"/>
        <dbReference type="ChEBI" id="CHEBI:57540"/>
        <dbReference type="ChEBI" id="CHEBI:57945"/>
        <dbReference type="EC" id="1.1.1.399"/>
    </reaction>
</comment>
<dbReference type="PATRIC" id="fig|178606.4.peg.2470"/>
<dbReference type="RefSeq" id="WP_081938217.1">
    <property type="nucleotide sequence ID" value="NZ_JBPKCJ010000009.1"/>
</dbReference>
<dbReference type="OrthoDB" id="9805416at2"/>
<dbReference type="InterPro" id="IPR006236">
    <property type="entry name" value="PGDH"/>
</dbReference>